<gene>
    <name evidence="2" type="ORF">F511_40718</name>
</gene>
<keyword evidence="1" id="KW-0677">Repeat</keyword>
<evidence type="ECO:0000256" key="1">
    <source>
        <dbReference type="ARBA" id="ARBA00022737"/>
    </source>
</evidence>
<accession>A0A2Z7AME1</accession>
<reference evidence="2 3" key="1">
    <citation type="journal article" date="2015" name="Proc. Natl. Acad. Sci. U.S.A.">
        <title>The resurrection genome of Boea hygrometrica: A blueprint for survival of dehydration.</title>
        <authorList>
            <person name="Xiao L."/>
            <person name="Yang G."/>
            <person name="Zhang L."/>
            <person name="Yang X."/>
            <person name="Zhao S."/>
            <person name="Ji Z."/>
            <person name="Zhou Q."/>
            <person name="Hu M."/>
            <person name="Wang Y."/>
            <person name="Chen M."/>
            <person name="Xu Y."/>
            <person name="Jin H."/>
            <person name="Xiao X."/>
            <person name="Hu G."/>
            <person name="Bao F."/>
            <person name="Hu Y."/>
            <person name="Wan P."/>
            <person name="Li L."/>
            <person name="Deng X."/>
            <person name="Kuang T."/>
            <person name="Xiang C."/>
            <person name="Zhu J.K."/>
            <person name="Oliver M.J."/>
            <person name="He Y."/>
        </authorList>
    </citation>
    <scope>NUCLEOTIDE SEQUENCE [LARGE SCALE GENOMIC DNA]</scope>
    <source>
        <strain evidence="3">cv. XS01</strain>
    </source>
</reference>
<dbReference type="InterPro" id="IPR046960">
    <property type="entry name" value="PPR_At4g14850-like_plant"/>
</dbReference>
<dbReference type="Pfam" id="PF01535">
    <property type="entry name" value="PPR"/>
    <property type="match status" value="1"/>
</dbReference>
<dbReference type="OrthoDB" id="1422471at2759"/>
<keyword evidence="3" id="KW-1185">Reference proteome</keyword>
<dbReference type="EMBL" id="KV015688">
    <property type="protein sequence ID" value="KZV20379.1"/>
    <property type="molecule type" value="Genomic_DNA"/>
</dbReference>
<dbReference type="GO" id="GO:0009451">
    <property type="term" value="P:RNA modification"/>
    <property type="evidence" value="ECO:0007669"/>
    <property type="project" value="InterPro"/>
</dbReference>
<sequence>MISAYAQNGEGNRAMSCFQDMQFCGKIRPDKATFIAVLTARSRSSLVADGIRIFRMMLKDYDIVDLLGRAGYLDIAEGLINSKGMDIDSSL</sequence>
<dbReference type="GO" id="GO:0003723">
    <property type="term" value="F:RNA binding"/>
    <property type="evidence" value="ECO:0007669"/>
    <property type="project" value="InterPro"/>
</dbReference>
<dbReference type="PANTHER" id="PTHR47926:SF341">
    <property type="entry name" value="PENTATRICOPEPTIDE REPEAT-CONTAINING PROTEIN"/>
    <property type="match status" value="1"/>
</dbReference>
<dbReference type="AlphaFoldDB" id="A0A2Z7AME1"/>
<evidence type="ECO:0000313" key="3">
    <source>
        <dbReference type="Proteomes" id="UP000250235"/>
    </source>
</evidence>
<protein>
    <recommendedName>
        <fullName evidence="4">Pentatricopeptide repeat-containing protein</fullName>
    </recommendedName>
</protein>
<evidence type="ECO:0008006" key="4">
    <source>
        <dbReference type="Google" id="ProtNLM"/>
    </source>
</evidence>
<dbReference type="Gene3D" id="1.25.40.10">
    <property type="entry name" value="Tetratricopeptide repeat domain"/>
    <property type="match status" value="1"/>
</dbReference>
<dbReference type="InterPro" id="IPR011990">
    <property type="entry name" value="TPR-like_helical_dom_sf"/>
</dbReference>
<dbReference type="NCBIfam" id="TIGR00756">
    <property type="entry name" value="PPR"/>
    <property type="match status" value="1"/>
</dbReference>
<name>A0A2Z7AME1_9LAMI</name>
<proteinExistence type="predicted"/>
<organism evidence="2 3">
    <name type="scientific">Dorcoceras hygrometricum</name>
    <dbReference type="NCBI Taxonomy" id="472368"/>
    <lineage>
        <taxon>Eukaryota</taxon>
        <taxon>Viridiplantae</taxon>
        <taxon>Streptophyta</taxon>
        <taxon>Embryophyta</taxon>
        <taxon>Tracheophyta</taxon>
        <taxon>Spermatophyta</taxon>
        <taxon>Magnoliopsida</taxon>
        <taxon>eudicotyledons</taxon>
        <taxon>Gunneridae</taxon>
        <taxon>Pentapetalae</taxon>
        <taxon>asterids</taxon>
        <taxon>lamiids</taxon>
        <taxon>Lamiales</taxon>
        <taxon>Gesneriaceae</taxon>
        <taxon>Didymocarpoideae</taxon>
        <taxon>Trichosporeae</taxon>
        <taxon>Loxocarpinae</taxon>
        <taxon>Dorcoceras</taxon>
    </lineage>
</organism>
<dbReference type="PANTHER" id="PTHR47926">
    <property type="entry name" value="PENTATRICOPEPTIDE REPEAT-CONTAINING PROTEIN"/>
    <property type="match status" value="1"/>
</dbReference>
<dbReference type="Proteomes" id="UP000250235">
    <property type="component" value="Unassembled WGS sequence"/>
</dbReference>
<dbReference type="InterPro" id="IPR002885">
    <property type="entry name" value="PPR_rpt"/>
</dbReference>
<evidence type="ECO:0000313" key="2">
    <source>
        <dbReference type="EMBL" id="KZV20379.1"/>
    </source>
</evidence>